<dbReference type="InterPro" id="IPR007568">
    <property type="entry name" value="RTA1"/>
</dbReference>
<comment type="subcellular location">
    <subcellularLocation>
        <location evidence="1">Membrane</location>
        <topology evidence="1">Multi-pass membrane protein</topology>
    </subcellularLocation>
</comment>
<proteinExistence type="predicted"/>
<accession>A0A4Z0A6X7</accession>
<keyword evidence="4 6" id="KW-0472">Membrane</keyword>
<dbReference type="EMBL" id="SFCI01000141">
    <property type="protein sequence ID" value="TFY82113.1"/>
    <property type="molecule type" value="Genomic_DNA"/>
</dbReference>
<name>A0A4Z0A6X7_9AGAM</name>
<keyword evidence="3 6" id="KW-1133">Transmembrane helix</keyword>
<evidence type="ECO:0000313" key="7">
    <source>
        <dbReference type="EMBL" id="TFY82113.1"/>
    </source>
</evidence>
<evidence type="ECO:0000256" key="5">
    <source>
        <dbReference type="SAM" id="MobiDB-lite"/>
    </source>
</evidence>
<sequence>MIGRSESAFRCVLTIMAYSVLAIEFFVRAFREKPVREVYATLDQSKREAAAKKTPKLRLMMYGLLAMGLFIIIIRSVYGTIELSNGFKGKIVETEIWFNIFDGSMIVLAMYTLNFLHPGFLLRHDTAPLSPSPSEVSLTLANPHPPAEFEPEKPATYGWSGSGAV</sequence>
<reference evidence="7 8" key="1">
    <citation type="submission" date="2019-02" db="EMBL/GenBank/DDBJ databases">
        <title>Genome sequencing of the rare red list fungi Hericium alpestre (H. flagellum).</title>
        <authorList>
            <person name="Buettner E."/>
            <person name="Kellner H."/>
        </authorList>
    </citation>
    <scope>NUCLEOTIDE SEQUENCE [LARGE SCALE GENOMIC DNA]</scope>
    <source>
        <strain evidence="7 8">DSM 108284</strain>
    </source>
</reference>
<dbReference type="AlphaFoldDB" id="A0A4Z0A6X7"/>
<dbReference type="OrthoDB" id="3358017at2759"/>
<dbReference type="PANTHER" id="PTHR31465">
    <property type="entry name" value="PROTEIN RTA1-RELATED"/>
    <property type="match status" value="1"/>
</dbReference>
<feature type="transmembrane region" description="Helical" evidence="6">
    <location>
        <begin position="59"/>
        <end position="81"/>
    </location>
</feature>
<dbReference type="GO" id="GO:0000324">
    <property type="term" value="C:fungal-type vacuole"/>
    <property type="evidence" value="ECO:0007669"/>
    <property type="project" value="TreeGrafter"/>
</dbReference>
<dbReference type="STRING" id="135208.A0A4Z0A6X7"/>
<feature type="region of interest" description="Disordered" evidence="5">
    <location>
        <begin position="144"/>
        <end position="165"/>
    </location>
</feature>
<keyword evidence="8" id="KW-1185">Reference proteome</keyword>
<protein>
    <submittedName>
        <fullName evidence="7">Uncharacterized protein</fullName>
    </submittedName>
</protein>
<feature type="transmembrane region" description="Helical" evidence="6">
    <location>
        <begin position="96"/>
        <end position="116"/>
    </location>
</feature>
<dbReference type="Pfam" id="PF04479">
    <property type="entry name" value="RTA1"/>
    <property type="match status" value="1"/>
</dbReference>
<gene>
    <name evidence="7" type="ORF">EWM64_g1898</name>
</gene>
<dbReference type="PANTHER" id="PTHR31465:SF9">
    <property type="entry name" value="SPHINGOID LONG-CHAIN BASE TRANSPORTER RSB1"/>
    <property type="match status" value="1"/>
</dbReference>
<evidence type="ECO:0000256" key="2">
    <source>
        <dbReference type="ARBA" id="ARBA00022692"/>
    </source>
</evidence>
<evidence type="ECO:0000256" key="3">
    <source>
        <dbReference type="ARBA" id="ARBA00022989"/>
    </source>
</evidence>
<organism evidence="7 8">
    <name type="scientific">Hericium alpestre</name>
    <dbReference type="NCBI Taxonomy" id="135208"/>
    <lineage>
        <taxon>Eukaryota</taxon>
        <taxon>Fungi</taxon>
        <taxon>Dikarya</taxon>
        <taxon>Basidiomycota</taxon>
        <taxon>Agaricomycotina</taxon>
        <taxon>Agaricomycetes</taxon>
        <taxon>Russulales</taxon>
        <taxon>Hericiaceae</taxon>
        <taxon>Hericium</taxon>
    </lineage>
</organism>
<evidence type="ECO:0000256" key="4">
    <source>
        <dbReference type="ARBA" id="ARBA00023136"/>
    </source>
</evidence>
<comment type="caution">
    <text evidence="7">The sequence shown here is derived from an EMBL/GenBank/DDBJ whole genome shotgun (WGS) entry which is preliminary data.</text>
</comment>
<dbReference type="GO" id="GO:0005886">
    <property type="term" value="C:plasma membrane"/>
    <property type="evidence" value="ECO:0007669"/>
    <property type="project" value="TreeGrafter"/>
</dbReference>
<evidence type="ECO:0000313" key="8">
    <source>
        <dbReference type="Proteomes" id="UP000298061"/>
    </source>
</evidence>
<evidence type="ECO:0000256" key="6">
    <source>
        <dbReference type="SAM" id="Phobius"/>
    </source>
</evidence>
<keyword evidence="2 6" id="KW-0812">Transmembrane</keyword>
<evidence type="ECO:0000256" key="1">
    <source>
        <dbReference type="ARBA" id="ARBA00004141"/>
    </source>
</evidence>
<dbReference type="Proteomes" id="UP000298061">
    <property type="component" value="Unassembled WGS sequence"/>
</dbReference>